<evidence type="ECO:0000313" key="4">
    <source>
        <dbReference type="Proteomes" id="UP001321486"/>
    </source>
</evidence>
<dbReference type="InterPro" id="IPR035628">
    <property type="entry name" value="TcpC_C"/>
</dbReference>
<keyword evidence="2" id="KW-0472">Membrane</keyword>
<proteinExistence type="predicted"/>
<reference evidence="4" key="1">
    <citation type="journal article" date="2019" name="Int. J. Syst. Evol. Microbiol.">
        <title>The Global Catalogue of Microorganisms (GCM) 10K type strain sequencing project: providing services to taxonomists for standard genome sequencing and annotation.</title>
        <authorList>
            <consortium name="The Broad Institute Genomics Platform"/>
            <consortium name="The Broad Institute Genome Sequencing Center for Infectious Disease"/>
            <person name="Wu L."/>
            <person name="Ma J."/>
        </authorList>
    </citation>
    <scope>NUCLEOTIDE SEQUENCE [LARGE SCALE GENOMIC DNA]</scope>
    <source>
        <strain evidence="4">NBRC 108728</strain>
    </source>
</reference>
<dbReference type="Proteomes" id="UP001321486">
    <property type="component" value="Plasmid pNBRC108728a"/>
</dbReference>
<keyword evidence="2" id="KW-1133">Transmembrane helix</keyword>
<evidence type="ECO:0008006" key="5">
    <source>
        <dbReference type="Google" id="ProtNLM"/>
    </source>
</evidence>
<feature type="transmembrane region" description="Helical" evidence="2">
    <location>
        <begin position="124"/>
        <end position="145"/>
    </location>
</feature>
<dbReference type="RefSeq" id="WP_286347281.1">
    <property type="nucleotide sequence ID" value="NZ_AP027733.1"/>
</dbReference>
<gene>
    <name evidence="3" type="ORF">GCM10025867_46720</name>
</gene>
<dbReference type="CDD" id="cd16428">
    <property type="entry name" value="TcpC_C"/>
    <property type="match status" value="1"/>
</dbReference>
<evidence type="ECO:0000256" key="2">
    <source>
        <dbReference type="SAM" id="Phobius"/>
    </source>
</evidence>
<geneLocation type="plasmid" evidence="3 4">
    <name>pNBRC108728a</name>
</geneLocation>
<keyword evidence="4" id="KW-1185">Reference proteome</keyword>
<dbReference type="Gene3D" id="3.10.450.540">
    <property type="match status" value="1"/>
</dbReference>
<feature type="region of interest" description="Disordered" evidence="1">
    <location>
        <begin position="420"/>
        <end position="471"/>
    </location>
</feature>
<evidence type="ECO:0000313" key="3">
    <source>
        <dbReference type="EMBL" id="BDZ52431.1"/>
    </source>
</evidence>
<feature type="compositionally biased region" description="Polar residues" evidence="1">
    <location>
        <begin position="424"/>
        <end position="445"/>
    </location>
</feature>
<dbReference type="EMBL" id="AP027733">
    <property type="protein sequence ID" value="BDZ52431.1"/>
    <property type="molecule type" value="Genomic_DNA"/>
</dbReference>
<keyword evidence="3" id="KW-0614">Plasmid</keyword>
<name>A0ABN6Y5X7_9MICO</name>
<feature type="compositionally biased region" description="Basic and acidic residues" evidence="1">
    <location>
        <begin position="72"/>
        <end position="85"/>
    </location>
</feature>
<evidence type="ECO:0000256" key="1">
    <source>
        <dbReference type="SAM" id="MobiDB-lite"/>
    </source>
</evidence>
<sequence length="471" mass="49653">MVDNHSDAFDSAFTPGPRPEVPAATSDPRTWDAPPVEPTVAAAAPSFNPSEPAPESRRRGRGSKAPAAAKPSKAELKAAKQEASKTKAPKQSRKERQAAEVRAKAVDKKSSISLGQRYGGNRKYWLLLSAALVLSPVLSLTSLAVGGAKANKSDIAAAVDQALKDRGSNFPTGQAVMWSGQVVRTWGTWDSSDQTDQRSVLLSQYLSRGLDPSAGWNGAGKQEVLYSTVNPVPTIVDANHAWVDASYQIQDGTWRCVSLPIYAYHPKGFTSATSYAFALTANPVPVACAPRTGAPTISSNQVDAAGKPTSDDQVSGQKLQTEYFPGFFAAWAASDQATLKQYATNDAELVGLGGAFDSTPAPTINEVHLPLSNGAKITSGQTYTATVSVTWTVAGSTAQLTSWYDVKLRNGGNQWFVTGEPTPVEQQTNVGGSQAGDISTPQTGDKANLWTTPKPTAPTAEKTTSPTADGQ</sequence>
<feature type="region of interest" description="Disordered" evidence="1">
    <location>
        <begin position="1"/>
        <end position="106"/>
    </location>
</feature>
<accession>A0ABN6Y5X7</accession>
<protein>
    <recommendedName>
        <fullName evidence="5">Conjugal transfer protein</fullName>
    </recommendedName>
</protein>
<feature type="compositionally biased region" description="Basic and acidic residues" evidence="1">
    <location>
        <begin position="92"/>
        <end position="106"/>
    </location>
</feature>
<feature type="compositionally biased region" description="Low complexity" evidence="1">
    <location>
        <begin position="451"/>
        <end position="471"/>
    </location>
</feature>
<organism evidence="3 4">
    <name type="scientific">Frondihabitans sucicola</name>
    <dbReference type="NCBI Taxonomy" id="1268041"/>
    <lineage>
        <taxon>Bacteria</taxon>
        <taxon>Bacillati</taxon>
        <taxon>Actinomycetota</taxon>
        <taxon>Actinomycetes</taxon>
        <taxon>Micrococcales</taxon>
        <taxon>Microbacteriaceae</taxon>
        <taxon>Frondihabitans</taxon>
    </lineage>
</organism>
<keyword evidence="2" id="KW-0812">Transmembrane</keyword>